<organism evidence="1 2">
    <name type="scientific">Cetraspora pellucida</name>
    <dbReference type="NCBI Taxonomy" id="1433469"/>
    <lineage>
        <taxon>Eukaryota</taxon>
        <taxon>Fungi</taxon>
        <taxon>Fungi incertae sedis</taxon>
        <taxon>Mucoromycota</taxon>
        <taxon>Glomeromycotina</taxon>
        <taxon>Glomeromycetes</taxon>
        <taxon>Diversisporales</taxon>
        <taxon>Gigasporaceae</taxon>
        <taxon>Cetraspora</taxon>
    </lineage>
</organism>
<evidence type="ECO:0000313" key="1">
    <source>
        <dbReference type="EMBL" id="CAG8765150.1"/>
    </source>
</evidence>
<evidence type="ECO:0000313" key="2">
    <source>
        <dbReference type="Proteomes" id="UP000789366"/>
    </source>
</evidence>
<proteinExistence type="predicted"/>
<comment type="caution">
    <text evidence="1">The sequence shown here is derived from an EMBL/GenBank/DDBJ whole genome shotgun (WGS) entry which is preliminary data.</text>
</comment>
<feature type="non-terminal residue" evidence="1">
    <location>
        <position position="1"/>
    </location>
</feature>
<accession>A0ACA9QUR4</accession>
<sequence>EAAIKWKTIKSASEIDSKIKEYLTTPINPYNIPTIRTSHPSSIMEIEPVSHLSTTIEVEPTIEIS</sequence>
<dbReference type="EMBL" id="CAJVPW010050662">
    <property type="protein sequence ID" value="CAG8765150.1"/>
    <property type="molecule type" value="Genomic_DNA"/>
</dbReference>
<feature type="non-terminal residue" evidence="1">
    <location>
        <position position="65"/>
    </location>
</feature>
<protein>
    <submittedName>
        <fullName evidence="1">1098_t:CDS:1</fullName>
    </submittedName>
</protein>
<dbReference type="Proteomes" id="UP000789366">
    <property type="component" value="Unassembled WGS sequence"/>
</dbReference>
<reference evidence="1" key="1">
    <citation type="submission" date="2021-06" db="EMBL/GenBank/DDBJ databases">
        <authorList>
            <person name="Kallberg Y."/>
            <person name="Tangrot J."/>
            <person name="Rosling A."/>
        </authorList>
    </citation>
    <scope>NUCLEOTIDE SEQUENCE</scope>
    <source>
        <strain evidence="1">28 12/20/2015</strain>
    </source>
</reference>
<name>A0ACA9QUR4_9GLOM</name>
<keyword evidence="2" id="KW-1185">Reference proteome</keyword>
<gene>
    <name evidence="1" type="ORF">SPELUC_LOCUS15397</name>
</gene>